<keyword evidence="2" id="KW-0812">Transmembrane</keyword>
<dbReference type="Gene3D" id="3.30.559.10">
    <property type="entry name" value="Chloramphenicol acetyltransferase-like domain"/>
    <property type="match status" value="2"/>
</dbReference>
<dbReference type="HOGENOM" id="CLU_029797_2_1_1"/>
<dbReference type="AlphaFoldDB" id="J3NX15"/>
<evidence type="ECO:0000256" key="1">
    <source>
        <dbReference type="SAM" id="MobiDB-lite"/>
    </source>
</evidence>
<evidence type="ECO:0000313" key="5">
    <source>
        <dbReference type="Proteomes" id="UP000006039"/>
    </source>
</evidence>
<keyword evidence="2" id="KW-0472">Membrane</keyword>
<keyword evidence="5" id="KW-1185">Reference proteome</keyword>
<reference evidence="5" key="1">
    <citation type="submission" date="2010-07" db="EMBL/GenBank/DDBJ databases">
        <title>The genome sequence of Gaeumannomyces graminis var. tritici strain R3-111a-1.</title>
        <authorList>
            <consortium name="The Broad Institute Genome Sequencing Platform"/>
            <person name="Ma L.-J."/>
            <person name="Dead R."/>
            <person name="Young S."/>
            <person name="Zeng Q."/>
            <person name="Koehrsen M."/>
            <person name="Alvarado L."/>
            <person name="Berlin A."/>
            <person name="Chapman S.B."/>
            <person name="Chen Z."/>
            <person name="Freedman E."/>
            <person name="Gellesch M."/>
            <person name="Goldberg J."/>
            <person name="Griggs A."/>
            <person name="Gujja S."/>
            <person name="Heilman E.R."/>
            <person name="Heiman D."/>
            <person name="Hepburn T."/>
            <person name="Howarth C."/>
            <person name="Jen D."/>
            <person name="Larson L."/>
            <person name="Mehta T."/>
            <person name="Neiman D."/>
            <person name="Pearson M."/>
            <person name="Roberts A."/>
            <person name="Saif S."/>
            <person name="Shea T."/>
            <person name="Shenoy N."/>
            <person name="Sisk P."/>
            <person name="Stolte C."/>
            <person name="Sykes S."/>
            <person name="Walk T."/>
            <person name="White J."/>
            <person name="Yandava C."/>
            <person name="Haas B."/>
            <person name="Nusbaum C."/>
            <person name="Birren B."/>
        </authorList>
    </citation>
    <scope>NUCLEOTIDE SEQUENCE [LARGE SCALE GENOMIC DNA]</scope>
    <source>
        <strain evidence="5">R3-111a-1</strain>
    </source>
</reference>
<feature type="region of interest" description="Disordered" evidence="1">
    <location>
        <begin position="284"/>
        <end position="311"/>
    </location>
</feature>
<reference evidence="3" key="3">
    <citation type="submission" date="2010-09" db="EMBL/GenBank/DDBJ databases">
        <title>Annotation of Gaeumannomyces graminis var. tritici R3-111a-1.</title>
        <authorList>
            <consortium name="The Broad Institute Genome Sequencing Platform"/>
            <person name="Ma L.-J."/>
            <person name="Dead R."/>
            <person name="Young S.K."/>
            <person name="Zeng Q."/>
            <person name="Gargeya S."/>
            <person name="Fitzgerald M."/>
            <person name="Haas B."/>
            <person name="Abouelleil A."/>
            <person name="Alvarado L."/>
            <person name="Arachchi H.M."/>
            <person name="Berlin A."/>
            <person name="Brown A."/>
            <person name="Chapman S.B."/>
            <person name="Chen Z."/>
            <person name="Dunbar C."/>
            <person name="Freedman E."/>
            <person name="Gearin G."/>
            <person name="Gellesch M."/>
            <person name="Goldberg J."/>
            <person name="Griggs A."/>
            <person name="Gujja S."/>
            <person name="Heiman D."/>
            <person name="Howarth C."/>
            <person name="Larson L."/>
            <person name="Lui A."/>
            <person name="MacDonald P.J.P."/>
            <person name="Mehta T."/>
            <person name="Montmayeur A."/>
            <person name="Murphy C."/>
            <person name="Neiman D."/>
            <person name="Pearson M."/>
            <person name="Priest M."/>
            <person name="Roberts A."/>
            <person name="Saif S."/>
            <person name="Shea T."/>
            <person name="Shenoy N."/>
            <person name="Sisk P."/>
            <person name="Stolte C."/>
            <person name="Sykes S."/>
            <person name="Yandava C."/>
            <person name="Wortman J."/>
            <person name="Nusbaum C."/>
            <person name="Birren B."/>
        </authorList>
    </citation>
    <scope>NUCLEOTIDE SEQUENCE</scope>
    <source>
        <strain evidence="3">R3-111a-1</strain>
    </source>
</reference>
<dbReference type="GeneID" id="20346281"/>
<organism evidence="3">
    <name type="scientific">Gaeumannomyces tritici (strain R3-111a-1)</name>
    <name type="common">Wheat and barley take-all root rot fungus</name>
    <name type="synonym">Gaeumannomyces graminis var. tritici</name>
    <dbReference type="NCBI Taxonomy" id="644352"/>
    <lineage>
        <taxon>Eukaryota</taxon>
        <taxon>Fungi</taxon>
        <taxon>Dikarya</taxon>
        <taxon>Ascomycota</taxon>
        <taxon>Pezizomycotina</taxon>
        <taxon>Sordariomycetes</taxon>
        <taxon>Sordariomycetidae</taxon>
        <taxon>Magnaporthales</taxon>
        <taxon>Magnaporthaceae</taxon>
        <taxon>Gaeumannomyces</taxon>
    </lineage>
</organism>
<dbReference type="eggNOG" id="ENOG502S6KB">
    <property type="taxonomic scope" value="Eukaryota"/>
</dbReference>
<dbReference type="EnsemblFungi" id="EJT75897">
    <property type="protein sequence ID" value="EJT75897"/>
    <property type="gene ID" value="GGTG_05823"/>
</dbReference>
<feature type="compositionally biased region" description="Low complexity" evidence="1">
    <location>
        <begin position="401"/>
        <end position="418"/>
    </location>
</feature>
<dbReference type="OrthoDB" id="21502at2759"/>
<evidence type="ECO:0000313" key="3">
    <source>
        <dbReference type="EMBL" id="EJT75897.1"/>
    </source>
</evidence>
<dbReference type="InterPro" id="IPR023213">
    <property type="entry name" value="CAT-like_dom_sf"/>
</dbReference>
<dbReference type="VEuPathDB" id="FungiDB:GGTG_05823"/>
<gene>
    <name evidence="4" type="primary">20346281</name>
    <name evidence="3" type="ORF">GGTG_05823</name>
</gene>
<reference evidence="4" key="4">
    <citation type="journal article" date="2015" name="G3 (Bethesda)">
        <title>Genome sequences of three phytopathogenic species of the Magnaporthaceae family of fungi.</title>
        <authorList>
            <person name="Okagaki L.H."/>
            <person name="Nunes C.C."/>
            <person name="Sailsbery J."/>
            <person name="Clay B."/>
            <person name="Brown D."/>
            <person name="John T."/>
            <person name="Oh Y."/>
            <person name="Young N."/>
            <person name="Fitzgerald M."/>
            <person name="Haas B.J."/>
            <person name="Zeng Q."/>
            <person name="Young S."/>
            <person name="Adiconis X."/>
            <person name="Fan L."/>
            <person name="Levin J.Z."/>
            <person name="Mitchell T.K."/>
            <person name="Okubara P.A."/>
            <person name="Farman M.L."/>
            <person name="Kohn L.M."/>
            <person name="Birren B."/>
            <person name="Ma L.-J."/>
            <person name="Dean R.A."/>
        </authorList>
    </citation>
    <scope>NUCLEOTIDE SEQUENCE</scope>
    <source>
        <strain evidence="4">R3-111a-1</strain>
    </source>
</reference>
<feature type="compositionally biased region" description="Low complexity" evidence="1">
    <location>
        <begin position="286"/>
        <end position="302"/>
    </location>
</feature>
<evidence type="ECO:0000313" key="4">
    <source>
        <dbReference type="EnsemblFungi" id="EJT75897"/>
    </source>
</evidence>
<feature type="region of interest" description="Disordered" evidence="1">
    <location>
        <begin position="393"/>
        <end position="418"/>
    </location>
</feature>
<sequence>MGGFLSSGQPARNPTDDVFPVYELDSYNEVTRMVAWTMLRFDEVLDPLMLRDSLARLATIGDWRKLGSRVRKNAAGKLEYHIPKQFTEERPAIGFTHQAHGVRVDDHDLGRKLPRATPGKASVQAGSVAFESFVPPPEAPGTLKDYTRSGAPLLWLHVVTFADATLVTLGWPHMAMDGVALSQVLQAWAIVLAGGDEFVPPMLSLRHDIMGTPTARDGPAAEIPKEFFMAGRMVTNVFLSFLCIVYMVVSIMLGDRMEPHMVWVPKSTLAKLKQEALAGLEAHDNGTAPASSTGTAQSGSSSNKETAGKGSVDAKLFPGGIVADQVTGKPFISENDALVAFFTRAAMCGRPKSSRRPVNVYSVVDVRNRIPTVNASIPGAEASVFMTNVVLSGDHGGRKNTSPSPSSSASSSTKPPASSLGVIAASVRSHVAAGTTEPQLRAWGLLMVKAVWDRLPATAVMAGAPRVTSIMFSSLDVGTMYDSNMFEPAVVEKSERLENGNEDKKARDGR</sequence>
<dbReference type="RefSeq" id="XP_009221897.1">
    <property type="nucleotide sequence ID" value="XM_009223633.1"/>
</dbReference>
<dbReference type="Proteomes" id="UP000006039">
    <property type="component" value="Unassembled WGS sequence"/>
</dbReference>
<evidence type="ECO:0000256" key="2">
    <source>
        <dbReference type="SAM" id="Phobius"/>
    </source>
</evidence>
<accession>J3NX15</accession>
<keyword evidence="2" id="KW-1133">Transmembrane helix</keyword>
<protein>
    <submittedName>
        <fullName evidence="3 4">Uncharacterized protein</fullName>
    </submittedName>
</protein>
<dbReference type="EMBL" id="GL385397">
    <property type="protein sequence ID" value="EJT75897.1"/>
    <property type="molecule type" value="Genomic_DNA"/>
</dbReference>
<reference evidence="4" key="5">
    <citation type="submission" date="2018-04" db="UniProtKB">
        <authorList>
            <consortium name="EnsemblFungi"/>
        </authorList>
    </citation>
    <scope>IDENTIFICATION</scope>
    <source>
        <strain evidence="4">R3-111a-1</strain>
    </source>
</reference>
<dbReference type="STRING" id="644352.J3NX15"/>
<reference evidence="3" key="2">
    <citation type="submission" date="2010-07" db="EMBL/GenBank/DDBJ databases">
        <authorList>
            <consortium name="The Broad Institute Genome Sequencing Platform"/>
            <consortium name="Broad Institute Genome Sequencing Center for Infectious Disease"/>
            <person name="Ma L.-J."/>
            <person name="Dead R."/>
            <person name="Young S."/>
            <person name="Zeng Q."/>
            <person name="Koehrsen M."/>
            <person name="Alvarado L."/>
            <person name="Berlin A."/>
            <person name="Chapman S.B."/>
            <person name="Chen Z."/>
            <person name="Freedman E."/>
            <person name="Gellesch M."/>
            <person name="Goldberg J."/>
            <person name="Griggs A."/>
            <person name="Gujja S."/>
            <person name="Heilman E.R."/>
            <person name="Heiman D."/>
            <person name="Hepburn T."/>
            <person name="Howarth C."/>
            <person name="Jen D."/>
            <person name="Larson L."/>
            <person name="Mehta T."/>
            <person name="Neiman D."/>
            <person name="Pearson M."/>
            <person name="Roberts A."/>
            <person name="Saif S."/>
            <person name="Shea T."/>
            <person name="Shenoy N."/>
            <person name="Sisk P."/>
            <person name="Stolte C."/>
            <person name="Sykes S."/>
            <person name="Walk T."/>
            <person name="White J."/>
            <person name="Yandava C."/>
            <person name="Haas B."/>
            <person name="Nusbaum C."/>
            <person name="Birren B."/>
        </authorList>
    </citation>
    <scope>NUCLEOTIDE SEQUENCE</scope>
    <source>
        <strain evidence="3">R3-111a-1</strain>
    </source>
</reference>
<proteinExistence type="predicted"/>
<feature type="transmembrane region" description="Helical" evidence="2">
    <location>
        <begin position="233"/>
        <end position="253"/>
    </location>
</feature>
<name>J3NX15_GAET3</name>